<dbReference type="InterPro" id="IPR020556">
    <property type="entry name" value="Amidase_CS"/>
</dbReference>
<comment type="caution">
    <text evidence="3">The sequence shown here is derived from an EMBL/GenBank/DDBJ whole genome shotgun (WGS) entry which is preliminary data.</text>
</comment>
<dbReference type="AlphaFoldDB" id="A0A2G4YW77"/>
<dbReference type="RefSeq" id="WP_099470964.1">
    <property type="nucleotide sequence ID" value="NZ_CP041025.1"/>
</dbReference>
<dbReference type="SUPFAM" id="SSF75304">
    <property type="entry name" value="Amidase signature (AS) enzymes"/>
    <property type="match status" value="1"/>
</dbReference>
<accession>A0A2G4YW77</accession>
<dbReference type="EMBL" id="PDEM01000007">
    <property type="protein sequence ID" value="PHZ86588.1"/>
    <property type="molecule type" value="Genomic_DNA"/>
</dbReference>
<organism evidence="3 4">
    <name type="scientific">Paremcibacter congregatus</name>
    <dbReference type="NCBI Taxonomy" id="2043170"/>
    <lineage>
        <taxon>Bacteria</taxon>
        <taxon>Pseudomonadati</taxon>
        <taxon>Pseudomonadota</taxon>
        <taxon>Alphaproteobacteria</taxon>
        <taxon>Emcibacterales</taxon>
        <taxon>Emcibacteraceae</taxon>
        <taxon>Paremcibacter</taxon>
    </lineage>
</organism>
<reference evidence="3 4" key="1">
    <citation type="submission" date="2017-10" db="EMBL/GenBank/DDBJ databases">
        <title>Frigbacter circumglobatus gen. nov. sp. nov., isolated from sediment cultured in situ.</title>
        <authorList>
            <person name="Zhao Z."/>
        </authorList>
    </citation>
    <scope>NUCLEOTIDE SEQUENCE [LARGE SCALE GENOMIC DNA]</scope>
    <source>
        <strain evidence="3 4">ZYL</strain>
    </source>
</reference>
<dbReference type="InterPro" id="IPR000120">
    <property type="entry name" value="Amidase"/>
</dbReference>
<dbReference type="PROSITE" id="PS00571">
    <property type="entry name" value="AMIDASES"/>
    <property type="match status" value="1"/>
</dbReference>
<dbReference type="InParanoid" id="A0A2G4YW77"/>
<comment type="similarity">
    <text evidence="1">Belongs to the amidase family.</text>
</comment>
<proteinExistence type="inferred from homology"/>
<protein>
    <submittedName>
        <fullName evidence="3">Amidase</fullName>
    </submittedName>
</protein>
<evidence type="ECO:0000256" key="1">
    <source>
        <dbReference type="ARBA" id="ARBA00009199"/>
    </source>
</evidence>
<feature type="domain" description="Amidase" evidence="2">
    <location>
        <begin position="28"/>
        <end position="455"/>
    </location>
</feature>
<evidence type="ECO:0000259" key="2">
    <source>
        <dbReference type="Pfam" id="PF01425"/>
    </source>
</evidence>
<dbReference type="PANTHER" id="PTHR11895">
    <property type="entry name" value="TRANSAMIDASE"/>
    <property type="match status" value="1"/>
</dbReference>
<sequence length="490" mass="52682">MKLSEYCHYDALGLAQLIRQNDVTPGELANLALQAIKRLNPELNGVIECFDDQLDVLSLPALQDKPFAGVPFLVKDLILHLEGRRSEMGSRLCQGIVAPHNTYLAERYIDAGLVPLGRTTTPEMGFCSTTESVVSGPTRNPWNPRLMAGGSSGGSAVMVAAGAVPVAHANDGGGSIRIPAACCGLVGLKPSRGRTTIGPDAADGLNGLGIEHVVSRSLRDCAAVLDVTEGPSPGDPYAIIRPERPYLSELDRKCEPLRIGFTSKAWSGSHVDAEIVESTKRAALMCADMGHHVEEASPTFDYSSFRDATVTFWCANIAQWITQISEMTGRPITNDYLEATTLASHQYGLGLKATDMVSAFATMNMISRDVARFFGKFDVLITPTTALLPQEIGTYNANDPGLDAFGWTDHIFSIAPFTALFNLTGQPAITLPLGMSASGLPIGTQFVGRAGREDVLFRLSAELERAMPWAARHPKISLWTDSYTTPSGKE</sequence>
<dbReference type="OrthoDB" id="9777859at2"/>
<dbReference type="PANTHER" id="PTHR11895:SF7">
    <property type="entry name" value="GLUTAMYL-TRNA(GLN) AMIDOTRANSFERASE SUBUNIT A, MITOCHONDRIAL"/>
    <property type="match status" value="1"/>
</dbReference>
<dbReference type="Proteomes" id="UP000229730">
    <property type="component" value="Unassembled WGS sequence"/>
</dbReference>
<dbReference type="InterPro" id="IPR023631">
    <property type="entry name" value="Amidase_dom"/>
</dbReference>
<gene>
    <name evidence="3" type="ORF">CRD36_01530</name>
</gene>
<dbReference type="Pfam" id="PF01425">
    <property type="entry name" value="Amidase"/>
    <property type="match status" value="1"/>
</dbReference>
<name>A0A2G4YW77_9PROT</name>
<keyword evidence="4" id="KW-1185">Reference proteome</keyword>
<dbReference type="InterPro" id="IPR036928">
    <property type="entry name" value="AS_sf"/>
</dbReference>
<evidence type="ECO:0000313" key="4">
    <source>
        <dbReference type="Proteomes" id="UP000229730"/>
    </source>
</evidence>
<evidence type="ECO:0000313" key="3">
    <source>
        <dbReference type="EMBL" id="PHZ86588.1"/>
    </source>
</evidence>
<dbReference type="GO" id="GO:0003824">
    <property type="term" value="F:catalytic activity"/>
    <property type="evidence" value="ECO:0007669"/>
    <property type="project" value="InterPro"/>
</dbReference>
<dbReference type="Gene3D" id="3.90.1300.10">
    <property type="entry name" value="Amidase signature (AS) domain"/>
    <property type="match status" value="1"/>
</dbReference>